<gene>
    <name evidence="8" type="ORF">AS203_08180</name>
</gene>
<proteinExistence type="inferred from homology"/>
<keyword evidence="5" id="KW-0680">Restriction system</keyword>
<keyword evidence="2 7" id="KW-0489">Methyltransferase</keyword>
<dbReference type="eggNOG" id="COG0270">
    <property type="taxonomic scope" value="Bacteria"/>
</dbReference>
<evidence type="ECO:0000256" key="6">
    <source>
        <dbReference type="ARBA" id="ARBA00047422"/>
    </source>
</evidence>
<evidence type="ECO:0000313" key="8">
    <source>
        <dbReference type="EMBL" id="ALO49062.1"/>
    </source>
</evidence>
<dbReference type="PANTHER" id="PTHR10629">
    <property type="entry name" value="CYTOSINE-SPECIFIC METHYLTRANSFERASE"/>
    <property type="match status" value="1"/>
</dbReference>
<dbReference type="AlphaFoldDB" id="A0A0S2KL83"/>
<reference evidence="9" key="1">
    <citation type="submission" date="2015-11" db="EMBL/GenBank/DDBJ databases">
        <authorList>
            <person name="Holder M.E."/>
            <person name="Ajami N.J."/>
            <person name="Petrosino J.F."/>
        </authorList>
    </citation>
    <scope>NUCLEOTIDE SEQUENCE [LARGE SCALE GENOMIC DNA]</scope>
    <source>
        <strain evidence="9">F0113</strain>
    </source>
</reference>
<dbReference type="REBASE" id="132041">
    <property type="entry name" value="M.Pen113ORF8180P"/>
</dbReference>
<keyword evidence="3 7" id="KW-0808">Transferase</keyword>
<dbReference type="EMBL" id="CP013195">
    <property type="protein sequence ID" value="ALO49062.1"/>
    <property type="molecule type" value="Genomic_DNA"/>
</dbReference>
<dbReference type="GO" id="GO:0044027">
    <property type="term" value="P:negative regulation of gene expression via chromosomal CpG island methylation"/>
    <property type="evidence" value="ECO:0007669"/>
    <property type="project" value="TreeGrafter"/>
</dbReference>
<dbReference type="OrthoDB" id="32195at2"/>
<dbReference type="EC" id="2.1.1.37" evidence="1"/>
<comment type="similarity">
    <text evidence="7">Belongs to the class I-like SAM-binding methyltransferase superfamily. C5-methyltransferase family.</text>
</comment>
<comment type="catalytic activity">
    <reaction evidence="6">
        <text>a 2'-deoxycytidine in DNA + S-adenosyl-L-methionine = a 5-methyl-2'-deoxycytidine in DNA + S-adenosyl-L-homocysteine + H(+)</text>
        <dbReference type="Rhea" id="RHEA:13681"/>
        <dbReference type="Rhea" id="RHEA-COMP:11369"/>
        <dbReference type="Rhea" id="RHEA-COMP:11370"/>
        <dbReference type="ChEBI" id="CHEBI:15378"/>
        <dbReference type="ChEBI" id="CHEBI:57856"/>
        <dbReference type="ChEBI" id="CHEBI:59789"/>
        <dbReference type="ChEBI" id="CHEBI:85452"/>
        <dbReference type="ChEBI" id="CHEBI:85454"/>
        <dbReference type="EC" id="2.1.1.37"/>
    </reaction>
</comment>
<evidence type="ECO:0000256" key="4">
    <source>
        <dbReference type="ARBA" id="ARBA00022691"/>
    </source>
</evidence>
<evidence type="ECO:0000256" key="2">
    <source>
        <dbReference type="ARBA" id="ARBA00022603"/>
    </source>
</evidence>
<dbReference type="GO" id="GO:0003677">
    <property type="term" value="F:DNA binding"/>
    <property type="evidence" value="ECO:0007669"/>
    <property type="project" value="TreeGrafter"/>
</dbReference>
<dbReference type="GO" id="GO:0003886">
    <property type="term" value="F:DNA (cytosine-5-)-methyltransferase activity"/>
    <property type="evidence" value="ECO:0007669"/>
    <property type="project" value="UniProtKB-EC"/>
</dbReference>
<dbReference type="PROSITE" id="PS51679">
    <property type="entry name" value="SAM_MT_C5"/>
    <property type="match status" value="1"/>
</dbReference>
<evidence type="ECO:0000313" key="9">
    <source>
        <dbReference type="Proteomes" id="UP000056252"/>
    </source>
</evidence>
<accession>A0A0S2KL83</accession>
<dbReference type="PANTHER" id="PTHR10629:SF52">
    <property type="entry name" value="DNA (CYTOSINE-5)-METHYLTRANSFERASE 1"/>
    <property type="match status" value="1"/>
</dbReference>
<dbReference type="InterPro" id="IPR031303">
    <property type="entry name" value="C5_meth_CS"/>
</dbReference>
<evidence type="ECO:0000256" key="1">
    <source>
        <dbReference type="ARBA" id="ARBA00011975"/>
    </source>
</evidence>
<evidence type="ECO:0000256" key="7">
    <source>
        <dbReference type="PROSITE-ProRule" id="PRU01016"/>
    </source>
</evidence>
<dbReference type="Gene3D" id="3.40.50.150">
    <property type="entry name" value="Vaccinia Virus protein VP39"/>
    <property type="match status" value="1"/>
</dbReference>
<dbReference type="GO" id="GO:0032259">
    <property type="term" value="P:methylation"/>
    <property type="evidence" value="ECO:0007669"/>
    <property type="project" value="UniProtKB-KW"/>
</dbReference>
<dbReference type="Gene3D" id="3.90.120.10">
    <property type="entry name" value="DNA Methylase, subunit A, domain 2"/>
    <property type="match status" value="1"/>
</dbReference>
<name>A0A0S2KL83_9BACT</name>
<evidence type="ECO:0000256" key="3">
    <source>
        <dbReference type="ARBA" id="ARBA00022679"/>
    </source>
</evidence>
<dbReference type="STRING" id="76123.AS203_08180"/>
<keyword evidence="9" id="KW-1185">Reference proteome</keyword>
<dbReference type="InterPro" id="IPR001525">
    <property type="entry name" value="C5_MeTfrase"/>
</dbReference>
<sequence length="531" mass="59141">MENIKLLYIDLFCGAGGTSTGVEHAKLDGTKCARVVACVNHDANAIASHQANHPDTLHFTEDIRTLDLTGLTAHLNRMRMKYPSALVVLWASLECTNFSKAKGGQPRDADSRTLAEHLFRYIEQLAPDYIQIENVEEFMSWGDMDDKGHPISKLKGCSYVRWTNKVISYGYHYDWRLLNAADFGAYTSRKRFFGQFAKKGLPIAFPVPTFSKNGDSGMFHAYKKWKPVREVLDMDDTGQSIFDRKKPLCEKTLKRIYAGLIKFVAGGRETFLVKYNSMNQTGKYTAPGIDEPCPTVACQNRLGIANVSFMSKAFSGDPYSKNQSIDIPAGTVTTKDHHFFITAYYGNGGNHSVESPCPTLTTKDRLGLVSSRFLANEYSAGGQLSSIDSPCPAVLTTPKQKVVDCFLMNPQFNSAGGDINKPCFTLIARMDKMPPYLISTEKGIGIRIFETDSEMTCKIKEFMAMYGIIDIKMRMLNINELKRIMGFPDNYILVGTQAEQKKYIGNAVEVNMSRVLCESLCAALISKAIAI</sequence>
<dbReference type="InterPro" id="IPR050390">
    <property type="entry name" value="C5-Methyltransferase"/>
</dbReference>
<dbReference type="RefSeq" id="WP_060544367.1">
    <property type="nucleotide sequence ID" value="NZ_CP013195.1"/>
</dbReference>
<protein>
    <recommendedName>
        <fullName evidence="1">DNA (cytosine-5-)-methyltransferase</fullName>
        <ecNumber evidence="1">2.1.1.37</ecNumber>
    </recommendedName>
</protein>
<dbReference type="Pfam" id="PF00145">
    <property type="entry name" value="DNA_methylase"/>
    <property type="match status" value="2"/>
</dbReference>
<dbReference type="GO" id="GO:0009307">
    <property type="term" value="P:DNA restriction-modification system"/>
    <property type="evidence" value="ECO:0007669"/>
    <property type="project" value="UniProtKB-KW"/>
</dbReference>
<dbReference type="KEGG" id="peo:AS203_08180"/>
<dbReference type="Proteomes" id="UP000056252">
    <property type="component" value="Chromosome"/>
</dbReference>
<keyword evidence="4 7" id="KW-0949">S-adenosyl-L-methionine</keyword>
<dbReference type="SUPFAM" id="SSF53335">
    <property type="entry name" value="S-adenosyl-L-methionine-dependent methyltransferases"/>
    <property type="match status" value="1"/>
</dbReference>
<organism evidence="8 9">
    <name type="scientific">Hoylesella enoeca</name>
    <dbReference type="NCBI Taxonomy" id="76123"/>
    <lineage>
        <taxon>Bacteria</taxon>
        <taxon>Pseudomonadati</taxon>
        <taxon>Bacteroidota</taxon>
        <taxon>Bacteroidia</taxon>
        <taxon>Bacteroidales</taxon>
        <taxon>Prevotellaceae</taxon>
        <taxon>Hoylesella</taxon>
    </lineage>
</organism>
<feature type="active site" evidence="7">
    <location>
        <position position="95"/>
    </location>
</feature>
<dbReference type="PROSITE" id="PS00095">
    <property type="entry name" value="C5_MTASE_2"/>
    <property type="match status" value="1"/>
</dbReference>
<evidence type="ECO:0000256" key="5">
    <source>
        <dbReference type="ARBA" id="ARBA00022747"/>
    </source>
</evidence>
<dbReference type="InterPro" id="IPR029063">
    <property type="entry name" value="SAM-dependent_MTases_sf"/>
</dbReference>